<dbReference type="AlphaFoldDB" id="A0A1G9W665"/>
<reference evidence="1 2" key="1">
    <citation type="submission" date="2016-10" db="EMBL/GenBank/DDBJ databases">
        <authorList>
            <person name="de Groot N.N."/>
        </authorList>
    </citation>
    <scope>NUCLEOTIDE SEQUENCE [LARGE SCALE GENOMIC DNA]</scope>
    <source>
        <strain evidence="1 2">CGMCC 4.2022</strain>
    </source>
</reference>
<protein>
    <submittedName>
        <fullName evidence="1">Uncharacterized protein</fullName>
    </submittedName>
</protein>
<name>A0A1G9W665_9ACTN</name>
<evidence type="ECO:0000313" key="2">
    <source>
        <dbReference type="Proteomes" id="UP000199341"/>
    </source>
</evidence>
<proteinExistence type="predicted"/>
<evidence type="ECO:0000313" key="1">
    <source>
        <dbReference type="EMBL" id="SDM80054.1"/>
    </source>
</evidence>
<accession>A0A1G9W665</accession>
<keyword evidence="2" id="KW-1185">Reference proteome</keyword>
<sequence>MGVLREYCDRMGVLDRGDLTGLLGEFANRRRLERLRPGGLRSSDDSLYAAPAERFAVAEDRCPR</sequence>
<organism evidence="1 2">
    <name type="scientific">Actinacidiphila guanduensis</name>
    <dbReference type="NCBI Taxonomy" id="310781"/>
    <lineage>
        <taxon>Bacteria</taxon>
        <taxon>Bacillati</taxon>
        <taxon>Actinomycetota</taxon>
        <taxon>Actinomycetes</taxon>
        <taxon>Kitasatosporales</taxon>
        <taxon>Streptomycetaceae</taxon>
        <taxon>Actinacidiphila</taxon>
    </lineage>
</organism>
<gene>
    <name evidence="1" type="ORF">SAMN05216259_101529</name>
</gene>
<dbReference type="EMBL" id="FNIE01000001">
    <property type="protein sequence ID" value="SDM80054.1"/>
    <property type="molecule type" value="Genomic_DNA"/>
</dbReference>
<dbReference type="Proteomes" id="UP000199341">
    <property type="component" value="Unassembled WGS sequence"/>
</dbReference>